<evidence type="ECO:0000313" key="11">
    <source>
        <dbReference type="Proteomes" id="UP000199529"/>
    </source>
</evidence>
<evidence type="ECO:0000256" key="4">
    <source>
        <dbReference type="ARBA" id="ARBA00022692"/>
    </source>
</evidence>
<dbReference type="InterPro" id="IPR035906">
    <property type="entry name" value="MetI-like_sf"/>
</dbReference>
<keyword evidence="11" id="KW-1185">Reference proteome</keyword>
<evidence type="ECO:0000256" key="7">
    <source>
        <dbReference type="ARBA" id="ARBA00023136"/>
    </source>
</evidence>
<comment type="similarity">
    <text evidence="8">Belongs to the binding-protein-dependent transport system permease family.</text>
</comment>
<dbReference type="Proteomes" id="UP000199529">
    <property type="component" value="Unassembled WGS sequence"/>
</dbReference>
<protein>
    <submittedName>
        <fullName evidence="10">Polar amino acid transport system permease protein</fullName>
    </submittedName>
</protein>
<dbReference type="InterPro" id="IPR043429">
    <property type="entry name" value="ArtM/GltK/GlnP/TcyL/YhdX-like"/>
</dbReference>
<evidence type="ECO:0000256" key="5">
    <source>
        <dbReference type="ARBA" id="ARBA00022970"/>
    </source>
</evidence>
<keyword evidence="6 8" id="KW-1133">Transmembrane helix</keyword>
<keyword evidence="3" id="KW-1003">Cell membrane</keyword>
<dbReference type="SUPFAM" id="SSF161098">
    <property type="entry name" value="MetI-like"/>
    <property type="match status" value="1"/>
</dbReference>
<dbReference type="AlphaFoldDB" id="A0A1H3A7G9"/>
<dbReference type="GO" id="GO:0006865">
    <property type="term" value="P:amino acid transport"/>
    <property type="evidence" value="ECO:0007669"/>
    <property type="project" value="UniProtKB-KW"/>
</dbReference>
<keyword evidence="4 8" id="KW-0812">Transmembrane</keyword>
<evidence type="ECO:0000256" key="1">
    <source>
        <dbReference type="ARBA" id="ARBA00004651"/>
    </source>
</evidence>
<dbReference type="CDD" id="cd06261">
    <property type="entry name" value="TM_PBP2"/>
    <property type="match status" value="1"/>
</dbReference>
<dbReference type="GO" id="GO:0022857">
    <property type="term" value="F:transmembrane transporter activity"/>
    <property type="evidence" value="ECO:0007669"/>
    <property type="project" value="InterPro"/>
</dbReference>
<feature type="domain" description="ABC transmembrane type-1" evidence="9">
    <location>
        <begin position="15"/>
        <end position="200"/>
    </location>
</feature>
<keyword evidence="7 8" id="KW-0472">Membrane</keyword>
<dbReference type="GO" id="GO:0043190">
    <property type="term" value="C:ATP-binding cassette (ABC) transporter complex"/>
    <property type="evidence" value="ECO:0007669"/>
    <property type="project" value="InterPro"/>
</dbReference>
<gene>
    <name evidence="10" type="ORF">SAMN05216215_100914</name>
</gene>
<evidence type="ECO:0000256" key="2">
    <source>
        <dbReference type="ARBA" id="ARBA00022448"/>
    </source>
</evidence>
<dbReference type="PROSITE" id="PS50928">
    <property type="entry name" value="ABC_TM1"/>
    <property type="match status" value="1"/>
</dbReference>
<dbReference type="InterPro" id="IPR014342">
    <property type="entry name" value="Ectoine_EhuC"/>
</dbReference>
<dbReference type="EMBL" id="FNOK01000009">
    <property type="protein sequence ID" value="SDX25238.1"/>
    <property type="molecule type" value="Genomic_DNA"/>
</dbReference>
<evidence type="ECO:0000259" key="9">
    <source>
        <dbReference type="PROSITE" id="PS50928"/>
    </source>
</evidence>
<dbReference type="STRING" id="418495.SAMN05216215_100914"/>
<dbReference type="OrthoDB" id="9814902at2"/>
<dbReference type="PANTHER" id="PTHR30614:SF0">
    <property type="entry name" value="L-CYSTINE TRANSPORT SYSTEM PERMEASE PROTEIN TCYL"/>
    <property type="match status" value="1"/>
</dbReference>
<dbReference type="Gene3D" id="1.10.3720.10">
    <property type="entry name" value="MetI-like"/>
    <property type="match status" value="1"/>
</dbReference>
<feature type="transmembrane region" description="Helical" evidence="8">
    <location>
        <begin position="183"/>
        <end position="204"/>
    </location>
</feature>
<accession>A0A1H3A7G9</accession>
<evidence type="ECO:0000256" key="8">
    <source>
        <dbReference type="RuleBase" id="RU363032"/>
    </source>
</evidence>
<reference evidence="11" key="1">
    <citation type="submission" date="2016-10" db="EMBL/GenBank/DDBJ databases">
        <authorList>
            <person name="Varghese N."/>
            <person name="Submissions S."/>
        </authorList>
    </citation>
    <scope>NUCLEOTIDE SEQUENCE [LARGE SCALE GENOMIC DNA]</scope>
    <source>
        <strain evidence="11">CGMCC 4.3530</strain>
    </source>
</reference>
<dbReference type="RefSeq" id="WP_093264904.1">
    <property type="nucleotide sequence ID" value="NZ_FNOK01000009.1"/>
</dbReference>
<keyword evidence="5" id="KW-0029">Amino-acid transport</keyword>
<evidence type="ECO:0000256" key="6">
    <source>
        <dbReference type="ARBA" id="ARBA00022989"/>
    </source>
</evidence>
<organism evidence="10 11">
    <name type="scientific">Saccharopolyspora shandongensis</name>
    <dbReference type="NCBI Taxonomy" id="418495"/>
    <lineage>
        <taxon>Bacteria</taxon>
        <taxon>Bacillati</taxon>
        <taxon>Actinomycetota</taxon>
        <taxon>Actinomycetes</taxon>
        <taxon>Pseudonocardiales</taxon>
        <taxon>Pseudonocardiaceae</taxon>
        <taxon>Saccharopolyspora</taxon>
    </lineage>
</organism>
<dbReference type="InterPro" id="IPR000515">
    <property type="entry name" value="MetI-like"/>
</dbReference>
<dbReference type="Pfam" id="PF00528">
    <property type="entry name" value="BPD_transp_1"/>
    <property type="match status" value="1"/>
</dbReference>
<proteinExistence type="inferred from homology"/>
<comment type="subcellular location">
    <subcellularLocation>
        <location evidence="1 8">Cell membrane</location>
        <topology evidence="1 8">Multi-pass membrane protein</topology>
    </subcellularLocation>
</comment>
<sequence length="234" mass="25395">MSQILPFLPLLLNGLLITLALTAVGVVITVLVAFAAGLCRMSRRRWLSWPAGVFIEIFRGTSMLVQLFWLFFALPFFGVQLVPFAAAVLALGLNEGAYGAEIVRGAITALPRGQREGAIALSLTPYQRMRYVILPQAIPAMIPPFGNVFVDLLKNTSLVSLVTVADLTFRAQMVRATTGATTAVFGTILVLYFVAAYALSVGMGRLERRMDPGRPELRPTLLQRLFRPGGVVGS</sequence>
<dbReference type="NCBIfam" id="TIGR01726">
    <property type="entry name" value="HEQRo_perm_3TM"/>
    <property type="match status" value="1"/>
</dbReference>
<dbReference type="NCBIfam" id="TIGR03004">
    <property type="entry name" value="ectoine_ehuC"/>
    <property type="match status" value="1"/>
</dbReference>
<feature type="transmembrane region" description="Helical" evidence="8">
    <location>
        <begin position="67"/>
        <end position="91"/>
    </location>
</feature>
<name>A0A1H3A7G9_9PSEU</name>
<evidence type="ECO:0000313" key="10">
    <source>
        <dbReference type="EMBL" id="SDX25238.1"/>
    </source>
</evidence>
<feature type="transmembrane region" description="Helical" evidence="8">
    <location>
        <begin position="15"/>
        <end position="39"/>
    </location>
</feature>
<keyword evidence="2 8" id="KW-0813">Transport</keyword>
<dbReference type="InterPro" id="IPR010065">
    <property type="entry name" value="AA_ABC_transptr_permease_3TM"/>
</dbReference>
<dbReference type="PANTHER" id="PTHR30614">
    <property type="entry name" value="MEMBRANE COMPONENT OF AMINO ACID ABC TRANSPORTER"/>
    <property type="match status" value="1"/>
</dbReference>
<evidence type="ECO:0000256" key="3">
    <source>
        <dbReference type="ARBA" id="ARBA00022475"/>
    </source>
</evidence>